<dbReference type="AlphaFoldDB" id="A0A0J6SPD5"/>
<dbReference type="PRINTS" id="PR00702">
    <property type="entry name" value="ACRIFLAVINRP"/>
</dbReference>
<dbReference type="RefSeq" id="WP_048463352.1">
    <property type="nucleotide sequence ID" value="NZ_LABX01000060.1"/>
</dbReference>
<dbReference type="Gene3D" id="1.20.1640.10">
    <property type="entry name" value="Multidrug efflux transporter AcrB transmembrane domain"/>
    <property type="match status" value="1"/>
</dbReference>
<dbReference type="InterPro" id="IPR027463">
    <property type="entry name" value="AcrB_DN_DC_subdom"/>
</dbReference>
<proteinExistence type="predicted"/>
<evidence type="ECO:0000313" key="2">
    <source>
        <dbReference type="Proteomes" id="UP000035929"/>
    </source>
</evidence>
<dbReference type="Gene3D" id="3.30.2090.10">
    <property type="entry name" value="Multidrug efflux transporter AcrB TolC docking domain, DN and DC subdomains"/>
    <property type="match status" value="1"/>
</dbReference>
<gene>
    <name evidence="1" type="ORF">VP06_08525</name>
</gene>
<feature type="non-terminal residue" evidence="1">
    <location>
        <position position="349"/>
    </location>
</feature>
<reference evidence="1 2" key="1">
    <citation type="submission" date="2015-03" db="EMBL/GenBank/DDBJ databases">
        <title>Genome sequencing of Methylobacterium aquaticum DSM16371 type strain.</title>
        <authorList>
            <person name="Chaudhry V."/>
            <person name="Patil P.B."/>
        </authorList>
    </citation>
    <scope>NUCLEOTIDE SEQUENCE [LARGE SCALE GENOMIC DNA]</scope>
    <source>
        <strain evidence="1 2">DSM 16371</strain>
    </source>
</reference>
<dbReference type="EMBL" id="LABX01000060">
    <property type="protein sequence ID" value="KMO37080.1"/>
    <property type="molecule type" value="Genomic_DNA"/>
</dbReference>
<dbReference type="PANTHER" id="PTHR32063">
    <property type="match status" value="1"/>
</dbReference>
<organism evidence="1 2">
    <name type="scientific">Methylobacterium aquaticum</name>
    <dbReference type="NCBI Taxonomy" id="270351"/>
    <lineage>
        <taxon>Bacteria</taxon>
        <taxon>Pseudomonadati</taxon>
        <taxon>Pseudomonadota</taxon>
        <taxon>Alphaproteobacteria</taxon>
        <taxon>Hyphomicrobiales</taxon>
        <taxon>Methylobacteriaceae</taxon>
        <taxon>Methylobacterium</taxon>
    </lineage>
</organism>
<protein>
    <submittedName>
        <fullName evidence="1">Multidrug transporter AcrB</fullName>
    </submittedName>
</protein>
<dbReference type="PANTHER" id="PTHR32063:SF4">
    <property type="entry name" value="SLR6043 PROTEIN"/>
    <property type="match status" value="1"/>
</dbReference>
<dbReference type="Gene3D" id="3.30.70.1320">
    <property type="entry name" value="Multidrug efflux transporter AcrB pore domain like"/>
    <property type="match status" value="1"/>
</dbReference>
<dbReference type="Proteomes" id="UP000035929">
    <property type="component" value="Unassembled WGS sequence"/>
</dbReference>
<sequence>MFSVLVTQSLRNRLLVLALACVLVLYGAFSLTRLPVDVFPDLNRPTVTIMTEAEGYAPPEVEQMVTYPIETRLNGLPGVTRLRSISGVGLSVIYVEFAWGTDIYRNRQQVAERLSLVQDQLPRGVSPQMGPVSSIMGQVLLIAVTGESLSPMELRETADFVLRPRLLTVPGVAQVIPIGGEVRQFRVAPNPAAMRALGVSNAQLDAALQQFGTNAGGGFTDQDAREYLIRNIGRTMSLEDLRDLVVGASGNAPVRLRQVAEVSFAAKAKRGEGGYQGRPAVIVSVEKQPEVDTVALTRAIEAALRDIAPSLPAGISADKILFRQADFIETAIGNVERVLVEAIAVVALV</sequence>
<dbReference type="GO" id="GO:0042910">
    <property type="term" value="F:xenobiotic transmembrane transporter activity"/>
    <property type="evidence" value="ECO:0007669"/>
    <property type="project" value="TreeGrafter"/>
</dbReference>
<dbReference type="GO" id="GO:0005886">
    <property type="term" value="C:plasma membrane"/>
    <property type="evidence" value="ECO:0007669"/>
    <property type="project" value="TreeGrafter"/>
</dbReference>
<comment type="caution">
    <text evidence="1">The sequence shown here is derived from an EMBL/GenBank/DDBJ whole genome shotgun (WGS) entry which is preliminary data.</text>
</comment>
<dbReference type="Gene3D" id="3.30.70.1430">
    <property type="entry name" value="Multidrug efflux transporter AcrB pore domain"/>
    <property type="match status" value="1"/>
</dbReference>
<dbReference type="SUPFAM" id="SSF82714">
    <property type="entry name" value="Multidrug efflux transporter AcrB TolC docking domain, DN and DC subdomains"/>
    <property type="match status" value="1"/>
</dbReference>
<dbReference type="SUPFAM" id="SSF82693">
    <property type="entry name" value="Multidrug efflux transporter AcrB pore domain, PN1, PN2, PC1 and PC2 subdomains"/>
    <property type="match status" value="2"/>
</dbReference>
<dbReference type="Pfam" id="PF00873">
    <property type="entry name" value="ACR_tran"/>
    <property type="match status" value="1"/>
</dbReference>
<name>A0A0J6SPD5_9HYPH</name>
<accession>A0A0J6SPD5</accession>
<dbReference type="InterPro" id="IPR001036">
    <property type="entry name" value="Acrflvin-R"/>
</dbReference>
<evidence type="ECO:0000313" key="1">
    <source>
        <dbReference type="EMBL" id="KMO37080.1"/>
    </source>
</evidence>